<dbReference type="Proteomes" id="UP000186309">
    <property type="component" value="Chromosome"/>
</dbReference>
<dbReference type="RefSeq" id="WP_076348767.1">
    <property type="nucleotide sequence ID" value="NZ_CP019082.1"/>
</dbReference>
<organism evidence="4 5">
    <name type="scientific">Paludisphaera borealis</name>
    <dbReference type="NCBI Taxonomy" id="1387353"/>
    <lineage>
        <taxon>Bacteria</taxon>
        <taxon>Pseudomonadati</taxon>
        <taxon>Planctomycetota</taxon>
        <taxon>Planctomycetia</taxon>
        <taxon>Isosphaerales</taxon>
        <taxon>Isosphaeraceae</taxon>
        <taxon>Paludisphaera</taxon>
    </lineage>
</organism>
<dbReference type="KEGG" id="pbor:BSF38_04119"/>
<feature type="signal peptide" evidence="3">
    <location>
        <begin position="1"/>
        <end position="20"/>
    </location>
</feature>
<feature type="compositionally biased region" description="Basic and acidic residues" evidence="2">
    <location>
        <begin position="126"/>
        <end position="148"/>
    </location>
</feature>
<evidence type="ECO:0000256" key="3">
    <source>
        <dbReference type="SAM" id="SignalP"/>
    </source>
</evidence>
<feature type="coiled-coil region" evidence="1">
    <location>
        <begin position="32"/>
        <end position="108"/>
    </location>
</feature>
<keyword evidence="5" id="KW-1185">Reference proteome</keyword>
<feature type="chain" id="PRO_5013046946" description="Chromosome partition protein Smc" evidence="3">
    <location>
        <begin position="21"/>
        <end position="179"/>
    </location>
</feature>
<evidence type="ECO:0000313" key="4">
    <source>
        <dbReference type="EMBL" id="APW62571.1"/>
    </source>
</evidence>
<evidence type="ECO:0000313" key="5">
    <source>
        <dbReference type="Proteomes" id="UP000186309"/>
    </source>
</evidence>
<sequence length="179" mass="19953">MIRALRLVATPILALVLASALPGCQFGARRQLDECRRLSQTLRSQNDQLKDQMLAYRNQNQDFSERAVDDARRLSQQDEAIERLERSVQAYQGERDELQAAFSELRDSLPATIRAASSPSGTRVQAARDPDDAPKPREFRVPSRARAETDDDDESERRTGWAPAVDEPASDPGPTHAAP</sequence>
<keyword evidence="1" id="KW-0175">Coiled coil</keyword>
<dbReference type="OrthoDB" id="9894420at2"/>
<evidence type="ECO:0000256" key="2">
    <source>
        <dbReference type="SAM" id="MobiDB-lite"/>
    </source>
</evidence>
<reference evidence="5" key="1">
    <citation type="submission" date="2016-12" db="EMBL/GenBank/DDBJ databases">
        <title>Comparative genomics of four Isosphaeraceae planctomycetes: a common pool of plasmids and glycoside hydrolase genes.</title>
        <authorList>
            <person name="Ivanova A."/>
        </authorList>
    </citation>
    <scope>NUCLEOTIDE SEQUENCE [LARGE SCALE GENOMIC DNA]</scope>
    <source>
        <strain evidence="5">PX4</strain>
    </source>
</reference>
<dbReference type="AlphaFoldDB" id="A0A1U7CUG3"/>
<evidence type="ECO:0000256" key="1">
    <source>
        <dbReference type="SAM" id="Coils"/>
    </source>
</evidence>
<dbReference type="EMBL" id="CP019082">
    <property type="protein sequence ID" value="APW62571.1"/>
    <property type="molecule type" value="Genomic_DNA"/>
</dbReference>
<name>A0A1U7CUG3_9BACT</name>
<protein>
    <recommendedName>
        <fullName evidence="6">Chromosome partition protein Smc</fullName>
    </recommendedName>
</protein>
<proteinExistence type="predicted"/>
<feature type="region of interest" description="Disordered" evidence="2">
    <location>
        <begin position="115"/>
        <end position="179"/>
    </location>
</feature>
<keyword evidence="3" id="KW-0732">Signal</keyword>
<accession>A0A1U7CUG3</accession>
<evidence type="ECO:0008006" key="6">
    <source>
        <dbReference type="Google" id="ProtNLM"/>
    </source>
</evidence>
<gene>
    <name evidence="4" type="ORF">BSF38_04119</name>
</gene>
<dbReference type="STRING" id="1387353.BSF38_04119"/>